<dbReference type="Proteomes" id="UP001642484">
    <property type="component" value="Unassembled WGS sequence"/>
</dbReference>
<accession>A0ABP0KZM3</accession>
<dbReference type="EMBL" id="CAXAMN010010668">
    <property type="protein sequence ID" value="CAK9032351.1"/>
    <property type="molecule type" value="Genomic_DNA"/>
</dbReference>
<evidence type="ECO:0000313" key="1">
    <source>
        <dbReference type="EMBL" id="CAK9032351.1"/>
    </source>
</evidence>
<comment type="caution">
    <text evidence="1">The sequence shown here is derived from an EMBL/GenBank/DDBJ whole genome shotgun (WGS) entry which is preliminary data.</text>
</comment>
<protein>
    <submittedName>
        <fullName evidence="1">Uncharacterized protein</fullName>
    </submittedName>
</protein>
<dbReference type="EMBL" id="CAXAMN010010779">
    <property type="protein sequence ID" value="CAK9032702.1"/>
    <property type="molecule type" value="Genomic_DNA"/>
</dbReference>
<evidence type="ECO:0000313" key="2">
    <source>
        <dbReference type="EMBL" id="CAK9032702.1"/>
    </source>
</evidence>
<organism evidence="1 3">
    <name type="scientific">Durusdinium trenchii</name>
    <dbReference type="NCBI Taxonomy" id="1381693"/>
    <lineage>
        <taxon>Eukaryota</taxon>
        <taxon>Sar</taxon>
        <taxon>Alveolata</taxon>
        <taxon>Dinophyceae</taxon>
        <taxon>Suessiales</taxon>
        <taxon>Symbiodiniaceae</taxon>
        <taxon>Durusdinium</taxon>
    </lineage>
</organism>
<name>A0ABP0KZM3_9DINO</name>
<keyword evidence="3" id="KW-1185">Reference proteome</keyword>
<gene>
    <name evidence="1" type="ORF">CCMP2556_LOCUS18652</name>
    <name evidence="2" type="ORF">CCMP2556_LOCUS18771</name>
</gene>
<evidence type="ECO:0000313" key="3">
    <source>
        <dbReference type="Proteomes" id="UP001642484"/>
    </source>
</evidence>
<sequence>MGAPLPPVYALRTTEVWQAPAADSSRLFTLQAAGRSSKGLGGKMSRLDKVGLLFVRTSRWKCRWNMLLERLEVLVDQVFIGF</sequence>
<proteinExistence type="predicted"/>
<reference evidence="1 3" key="1">
    <citation type="submission" date="2024-02" db="EMBL/GenBank/DDBJ databases">
        <authorList>
            <person name="Chen Y."/>
            <person name="Shah S."/>
            <person name="Dougan E. K."/>
            <person name="Thang M."/>
            <person name="Chan C."/>
        </authorList>
    </citation>
    <scope>NUCLEOTIDE SEQUENCE [LARGE SCALE GENOMIC DNA]</scope>
</reference>